<dbReference type="SUPFAM" id="SSF53850">
    <property type="entry name" value="Periplasmic binding protein-like II"/>
    <property type="match status" value="1"/>
</dbReference>
<dbReference type="InterPro" id="IPR005064">
    <property type="entry name" value="BUG"/>
</dbReference>
<dbReference type="Gene3D" id="3.40.190.10">
    <property type="entry name" value="Periplasmic binding protein-like II"/>
    <property type="match status" value="1"/>
</dbReference>
<dbReference type="PIRSF" id="PIRSF017082">
    <property type="entry name" value="YflP"/>
    <property type="match status" value="1"/>
</dbReference>
<dbReference type="CDD" id="cd07012">
    <property type="entry name" value="PBP2_Bug_TTT"/>
    <property type="match status" value="1"/>
</dbReference>
<name>A0A853F9H4_9BURK</name>
<comment type="caution">
    <text evidence="3">The sequence shown here is derived from an EMBL/GenBank/DDBJ whole genome shotgun (WGS) entry which is preliminary data.</text>
</comment>
<sequence>MRYKFIQTALLCAVTVLGTVCTASANSWPERPIRLVVPFAPGGSADVAARIIAEGLGTRLNQPIVIDNKSGASGNIGADFVAKSAPDGYTLLLAANSVHVLNPSLFKSMPFDGTDDFDPVGNLTNILHVLIVKPTLPVSNIQELISLAKNESDGLTYGSAGTGSIPHLAAELFQKQTNVNILHVPFRGGAPANVALLSGTIDMMFTAYANVRDHIAAGKVRLLGTTEPQRVQALPDVPAINEVVPGYSATGYYGILAPKGTPEAIRMRVFNEVEQVLATPAVIERLEALGLLPDPIPPQEFKNKLIDDRAEWSQLIRTIGIEPN</sequence>
<dbReference type="Gene3D" id="3.40.190.150">
    <property type="entry name" value="Bordetella uptake gene, domain 1"/>
    <property type="match status" value="1"/>
</dbReference>
<keyword evidence="4" id="KW-1185">Reference proteome</keyword>
<dbReference type="InterPro" id="IPR042100">
    <property type="entry name" value="Bug_dom1"/>
</dbReference>
<dbReference type="Proteomes" id="UP000580517">
    <property type="component" value="Unassembled WGS sequence"/>
</dbReference>
<feature type="signal peptide" evidence="2">
    <location>
        <begin position="1"/>
        <end position="25"/>
    </location>
</feature>
<proteinExistence type="inferred from homology"/>
<feature type="chain" id="PRO_5032436966" evidence="2">
    <location>
        <begin position="26"/>
        <end position="324"/>
    </location>
</feature>
<organism evidence="3 4">
    <name type="scientific">Allopusillimonas soli</name>
    <dbReference type="NCBI Taxonomy" id="659016"/>
    <lineage>
        <taxon>Bacteria</taxon>
        <taxon>Pseudomonadati</taxon>
        <taxon>Pseudomonadota</taxon>
        <taxon>Betaproteobacteria</taxon>
        <taxon>Burkholderiales</taxon>
        <taxon>Alcaligenaceae</taxon>
        <taxon>Allopusillimonas</taxon>
    </lineage>
</organism>
<protein>
    <submittedName>
        <fullName evidence="3">Tripartite tricarboxylate transporter substrate binding protein</fullName>
    </submittedName>
</protein>
<accession>A0A853F9H4</accession>
<dbReference type="EMBL" id="JACCEW010000001">
    <property type="protein sequence ID" value="NYT35580.1"/>
    <property type="molecule type" value="Genomic_DNA"/>
</dbReference>
<evidence type="ECO:0000313" key="3">
    <source>
        <dbReference type="EMBL" id="NYT35580.1"/>
    </source>
</evidence>
<comment type="similarity">
    <text evidence="1">Belongs to the UPF0065 (bug) family.</text>
</comment>
<dbReference type="RefSeq" id="WP_129967463.1">
    <property type="nucleotide sequence ID" value="NZ_JACCEW010000001.1"/>
</dbReference>
<evidence type="ECO:0000313" key="4">
    <source>
        <dbReference type="Proteomes" id="UP000580517"/>
    </source>
</evidence>
<reference evidence="3 4" key="1">
    <citation type="submission" date="2020-07" db="EMBL/GenBank/DDBJ databases">
        <title>Taxonomic revisions and descriptions of new bacterial species based on genomic comparisons in the high-G+C-content subgroup of the family Alcaligenaceae.</title>
        <authorList>
            <person name="Szabo A."/>
            <person name="Felfoldi T."/>
        </authorList>
    </citation>
    <scope>NUCLEOTIDE SEQUENCE [LARGE SCALE GENOMIC DNA]</scope>
    <source>
        <strain evidence="3 4">DSM 25264</strain>
    </source>
</reference>
<dbReference type="OrthoDB" id="8678477at2"/>
<keyword evidence="2" id="KW-0732">Signal</keyword>
<dbReference type="Pfam" id="PF03401">
    <property type="entry name" value="TctC"/>
    <property type="match status" value="1"/>
</dbReference>
<dbReference type="AlphaFoldDB" id="A0A853F9H4"/>
<evidence type="ECO:0000256" key="1">
    <source>
        <dbReference type="ARBA" id="ARBA00006987"/>
    </source>
</evidence>
<evidence type="ECO:0000256" key="2">
    <source>
        <dbReference type="SAM" id="SignalP"/>
    </source>
</evidence>
<dbReference type="PANTHER" id="PTHR42928:SF5">
    <property type="entry name" value="BLR1237 PROTEIN"/>
    <property type="match status" value="1"/>
</dbReference>
<dbReference type="PANTHER" id="PTHR42928">
    <property type="entry name" value="TRICARBOXYLATE-BINDING PROTEIN"/>
    <property type="match status" value="1"/>
</dbReference>
<gene>
    <name evidence="3" type="ORF">H0A68_01745</name>
</gene>